<dbReference type="Pfam" id="PF02518">
    <property type="entry name" value="HATPase_c"/>
    <property type="match status" value="1"/>
</dbReference>
<dbReference type="GO" id="GO:0005886">
    <property type="term" value="C:plasma membrane"/>
    <property type="evidence" value="ECO:0007669"/>
    <property type="project" value="UniProtKB-SubCell"/>
</dbReference>
<dbReference type="RefSeq" id="WP_120979645.1">
    <property type="nucleotide sequence ID" value="NZ_RBZM01000012.1"/>
</dbReference>
<dbReference type="Pfam" id="PF06580">
    <property type="entry name" value="His_kinase"/>
    <property type="match status" value="1"/>
</dbReference>
<keyword evidence="12" id="KW-0812">Transmembrane</keyword>
<organism evidence="15 16">
    <name type="scientific">Cohnella endophytica</name>
    <dbReference type="NCBI Taxonomy" id="2419778"/>
    <lineage>
        <taxon>Bacteria</taxon>
        <taxon>Bacillati</taxon>
        <taxon>Bacillota</taxon>
        <taxon>Bacilli</taxon>
        <taxon>Bacillales</taxon>
        <taxon>Paenibacillaceae</taxon>
        <taxon>Cohnella</taxon>
    </lineage>
</organism>
<dbReference type="InterPro" id="IPR036890">
    <property type="entry name" value="HATPase_C_sf"/>
</dbReference>
<gene>
    <name evidence="15" type="ORF">D7Z26_24390</name>
</gene>
<dbReference type="PANTHER" id="PTHR34220:SF7">
    <property type="entry name" value="SENSOR HISTIDINE KINASE YPDA"/>
    <property type="match status" value="1"/>
</dbReference>
<sequence>MLKIRFFSLQYKFMIFSLLIVLIPLILVSGFSYFKSTSVIEEKVSLSNFKTVQQIAENIDFFFNDMSNSALSLWQNKEFMKYFAFPRDEVARSRNHLLSAQNALNRFAVFHTNIYSIYVKGMNGLEFDSASSTNTIGIPLQKQLFLLRGEGQFIADEVTQYDRSRLKVISYIKVLKDIDNISSDLAIIKINVQEQEISDIYKDKLLSGNSEFFIIDEHKRIISSLDQSRVGTTLDDKYDDPRLYLDDNGYFKATLNGNPFIETYYSLSRPGWKLVNLVPMNELSSDARMIRNVTLYAVLSSFALCLLMIILFSHKVLSPLNRIRKSMRTLEKENFNVNIPIKGNDEIALIGTSFNRMSKRLGELINEVYAVQIKQKEAELKALQAQINPHFLYNTLDTIYWMCRMEKAFESSNLVQALSKLFRLSLNSGNELTTVDNEIEHLKSYITIQEKRFEDRIRFDIQVSPDTRSCQAVKLVLQPLVENAIQHGIEKKGTKGTVRIRIYRKDNQLVYRISDDGAGAEEAELVSLLHKVEHDNRGFGIKNVNDRIQLNFGQSFGLDFQTAPGNGMTVIVRQPFILGG</sequence>
<evidence type="ECO:0000256" key="5">
    <source>
        <dbReference type="ARBA" id="ARBA00022553"/>
    </source>
</evidence>
<evidence type="ECO:0000256" key="12">
    <source>
        <dbReference type="SAM" id="Phobius"/>
    </source>
</evidence>
<evidence type="ECO:0000259" key="14">
    <source>
        <dbReference type="PROSITE" id="PS50885"/>
    </source>
</evidence>
<evidence type="ECO:0000259" key="13">
    <source>
        <dbReference type="PROSITE" id="PS50109"/>
    </source>
</evidence>
<dbReference type="PROSITE" id="PS50109">
    <property type="entry name" value="HIS_KIN"/>
    <property type="match status" value="1"/>
</dbReference>
<evidence type="ECO:0000256" key="8">
    <source>
        <dbReference type="ARBA" id="ARBA00022777"/>
    </source>
</evidence>
<evidence type="ECO:0000256" key="7">
    <source>
        <dbReference type="ARBA" id="ARBA00022741"/>
    </source>
</evidence>
<comment type="catalytic activity">
    <reaction evidence="1">
        <text>ATP + protein L-histidine = ADP + protein N-phospho-L-histidine.</text>
        <dbReference type="EC" id="2.7.13.3"/>
    </reaction>
</comment>
<protein>
    <recommendedName>
        <fullName evidence="3">histidine kinase</fullName>
        <ecNumber evidence="3">2.7.13.3</ecNumber>
    </recommendedName>
</protein>
<dbReference type="AlphaFoldDB" id="A0A494XF73"/>
<dbReference type="Gene3D" id="3.30.565.10">
    <property type="entry name" value="Histidine kinase-like ATPase, C-terminal domain"/>
    <property type="match status" value="1"/>
</dbReference>
<comment type="caution">
    <text evidence="15">The sequence shown here is derived from an EMBL/GenBank/DDBJ whole genome shotgun (WGS) entry which is preliminary data.</text>
</comment>
<evidence type="ECO:0000256" key="11">
    <source>
        <dbReference type="ARBA" id="ARBA00023136"/>
    </source>
</evidence>
<keyword evidence="6" id="KW-0808">Transferase</keyword>
<dbReference type="PROSITE" id="PS50885">
    <property type="entry name" value="HAMP"/>
    <property type="match status" value="1"/>
</dbReference>
<dbReference type="InterPro" id="IPR010559">
    <property type="entry name" value="Sig_transdc_His_kin_internal"/>
</dbReference>
<dbReference type="SUPFAM" id="SSF158472">
    <property type="entry name" value="HAMP domain-like"/>
    <property type="match status" value="1"/>
</dbReference>
<evidence type="ECO:0000256" key="4">
    <source>
        <dbReference type="ARBA" id="ARBA00022475"/>
    </source>
</evidence>
<evidence type="ECO:0000256" key="1">
    <source>
        <dbReference type="ARBA" id="ARBA00000085"/>
    </source>
</evidence>
<dbReference type="Gene3D" id="1.10.8.500">
    <property type="entry name" value="HAMP domain in histidine kinase"/>
    <property type="match status" value="1"/>
</dbReference>
<dbReference type="GO" id="GO:0005524">
    <property type="term" value="F:ATP binding"/>
    <property type="evidence" value="ECO:0007669"/>
    <property type="project" value="UniProtKB-KW"/>
</dbReference>
<dbReference type="EMBL" id="RBZM01000012">
    <property type="protein sequence ID" value="RKP46744.1"/>
    <property type="molecule type" value="Genomic_DNA"/>
</dbReference>
<dbReference type="Proteomes" id="UP000282076">
    <property type="component" value="Unassembled WGS sequence"/>
</dbReference>
<keyword evidence="5" id="KW-0597">Phosphoprotein</keyword>
<keyword evidence="10" id="KW-0902">Two-component regulatory system</keyword>
<evidence type="ECO:0000256" key="2">
    <source>
        <dbReference type="ARBA" id="ARBA00004651"/>
    </source>
</evidence>
<comment type="subcellular location">
    <subcellularLocation>
        <location evidence="2">Cell membrane</location>
        <topology evidence="2">Multi-pass membrane protein</topology>
    </subcellularLocation>
</comment>
<dbReference type="InterPro" id="IPR003660">
    <property type="entry name" value="HAMP_dom"/>
</dbReference>
<evidence type="ECO:0000256" key="10">
    <source>
        <dbReference type="ARBA" id="ARBA00023012"/>
    </source>
</evidence>
<dbReference type="CDD" id="cd06225">
    <property type="entry name" value="HAMP"/>
    <property type="match status" value="1"/>
</dbReference>
<dbReference type="InterPro" id="IPR005467">
    <property type="entry name" value="His_kinase_dom"/>
</dbReference>
<feature type="transmembrane region" description="Helical" evidence="12">
    <location>
        <begin position="293"/>
        <end position="317"/>
    </location>
</feature>
<keyword evidence="8 15" id="KW-0418">Kinase</keyword>
<dbReference type="SMART" id="SM00304">
    <property type="entry name" value="HAMP"/>
    <property type="match status" value="1"/>
</dbReference>
<dbReference type="SUPFAM" id="SSF55874">
    <property type="entry name" value="ATPase domain of HSP90 chaperone/DNA topoisomerase II/histidine kinase"/>
    <property type="match status" value="1"/>
</dbReference>
<evidence type="ECO:0000256" key="9">
    <source>
        <dbReference type="ARBA" id="ARBA00022840"/>
    </source>
</evidence>
<evidence type="ECO:0000313" key="15">
    <source>
        <dbReference type="EMBL" id="RKP46744.1"/>
    </source>
</evidence>
<keyword evidence="9" id="KW-0067">ATP-binding</keyword>
<dbReference type="InterPro" id="IPR050640">
    <property type="entry name" value="Bact_2-comp_sensor_kinase"/>
</dbReference>
<dbReference type="GO" id="GO:0000155">
    <property type="term" value="F:phosphorelay sensor kinase activity"/>
    <property type="evidence" value="ECO:0007669"/>
    <property type="project" value="InterPro"/>
</dbReference>
<keyword evidence="4" id="KW-1003">Cell membrane</keyword>
<feature type="domain" description="Histidine kinase" evidence="13">
    <location>
        <begin position="311"/>
        <end position="578"/>
    </location>
</feature>
<dbReference type="PANTHER" id="PTHR34220">
    <property type="entry name" value="SENSOR HISTIDINE KINASE YPDA"/>
    <property type="match status" value="1"/>
</dbReference>
<keyword evidence="11 12" id="KW-0472">Membrane</keyword>
<evidence type="ECO:0000313" key="16">
    <source>
        <dbReference type="Proteomes" id="UP000282076"/>
    </source>
</evidence>
<reference evidence="15 16" key="1">
    <citation type="submission" date="2018-10" db="EMBL/GenBank/DDBJ databases">
        <title>Cohnella sp. M2MS4P-1, whole genome shotgun sequence.</title>
        <authorList>
            <person name="Tuo L."/>
        </authorList>
    </citation>
    <scope>NUCLEOTIDE SEQUENCE [LARGE SCALE GENOMIC DNA]</scope>
    <source>
        <strain evidence="15 16">M2MS4P-1</strain>
    </source>
</reference>
<feature type="domain" description="HAMP" evidence="14">
    <location>
        <begin position="314"/>
        <end position="366"/>
    </location>
</feature>
<accession>A0A494XF73</accession>
<proteinExistence type="predicted"/>
<keyword evidence="12" id="KW-1133">Transmembrane helix</keyword>
<name>A0A494XF73_9BACL</name>
<evidence type="ECO:0000256" key="6">
    <source>
        <dbReference type="ARBA" id="ARBA00022679"/>
    </source>
</evidence>
<keyword evidence="16" id="KW-1185">Reference proteome</keyword>
<dbReference type="EC" id="2.7.13.3" evidence="3"/>
<dbReference type="InterPro" id="IPR003594">
    <property type="entry name" value="HATPase_dom"/>
</dbReference>
<dbReference type="Gene3D" id="3.30.450.20">
    <property type="entry name" value="PAS domain"/>
    <property type="match status" value="1"/>
</dbReference>
<keyword evidence="7" id="KW-0547">Nucleotide-binding</keyword>
<dbReference type="OrthoDB" id="9776552at2"/>
<evidence type="ECO:0000256" key="3">
    <source>
        <dbReference type="ARBA" id="ARBA00012438"/>
    </source>
</evidence>
<dbReference type="Pfam" id="PF00672">
    <property type="entry name" value="HAMP"/>
    <property type="match status" value="1"/>
</dbReference>